<dbReference type="PANTHER" id="PTHR34981:SF1">
    <property type="entry name" value="CELL DIVISION PROTEIN ZAPA"/>
    <property type="match status" value="1"/>
</dbReference>
<dbReference type="InterPro" id="IPR036192">
    <property type="entry name" value="Cell_div_ZapA-like_sf"/>
</dbReference>
<keyword evidence="4 10" id="KW-0132">Cell division</keyword>
<dbReference type="Gene3D" id="3.30.160.880">
    <property type="entry name" value="Cell division protein ZapA protomer, N-terminal domain"/>
    <property type="match status" value="1"/>
</dbReference>
<comment type="caution">
    <text evidence="10">The sequence shown here is derived from an EMBL/GenBank/DDBJ whole genome shotgun (WGS) entry which is preliminary data.</text>
</comment>
<dbReference type="EMBL" id="DROD01000338">
    <property type="protein sequence ID" value="HHJ52526.1"/>
    <property type="molecule type" value="Genomic_DNA"/>
</dbReference>
<dbReference type="Proteomes" id="UP000886124">
    <property type="component" value="Unassembled WGS sequence"/>
</dbReference>
<dbReference type="Gene3D" id="1.20.5.50">
    <property type="match status" value="1"/>
</dbReference>
<evidence type="ECO:0000256" key="6">
    <source>
        <dbReference type="ARBA" id="ARBA00023306"/>
    </source>
</evidence>
<comment type="subunit">
    <text evidence="8">Homodimer. Interacts with FtsZ.</text>
</comment>
<evidence type="ECO:0000256" key="9">
    <source>
        <dbReference type="ARBA" id="ARBA00033158"/>
    </source>
</evidence>
<sequence length="95" mass="11059">MAPGHIRVNIFGSEYTLMSDNDENFVKEIARYVDEKMREIDKNQNINSSTRVAVLAALNVAEELFQERLYRTKLSDQLNEEAKKINLKLQEVLEE</sequence>
<evidence type="ECO:0000256" key="5">
    <source>
        <dbReference type="ARBA" id="ARBA00023210"/>
    </source>
</evidence>
<protein>
    <recommendedName>
        <fullName evidence="2">Cell division protein ZapA</fullName>
    </recommendedName>
    <alternativeName>
        <fullName evidence="9">Z ring-associated protein ZapA</fullName>
    </alternativeName>
</protein>
<dbReference type="GO" id="GO:0030428">
    <property type="term" value="C:cell septum"/>
    <property type="evidence" value="ECO:0007669"/>
    <property type="project" value="TreeGrafter"/>
</dbReference>
<evidence type="ECO:0000256" key="7">
    <source>
        <dbReference type="ARBA" id="ARBA00024910"/>
    </source>
</evidence>
<evidence type="ECO:0000256" key="2">
    <source>
        <dbReference type="ARBA" id="ARBA00015195"/>
    </source>
</evidence>
<comment type="subcellular location">
    <subcellularLocation>
        <location evidence="1">Cytoplasm</location>
    </subcellularLocation>
</comment>
<reference evidence="10" key="1">
    <citation type="journal article" date="2020" name="mSystems">
        <title>Genome- and Community-Level Interaction Insights into Carbon Utilization and Element Cycling Functions of Hydrothermarchaeota in Hydrothermal Sediment.</title>
        <authorList>
            <person name="Zhou Z."/>
            <person name="Liu Y."/>
            <person name="Xu W."/>
            <person name="Pan J."/>
            <person name="Luo Z.H."/>
            <person name="Li M."/>
        </authorList>
    </citation>
    <scope>NUCLEOTIDE SEQUENCE [LARGE SCALE GENOMIC DNA]</scope>
    <source>
        <strain evidence="10">HyVt-527</strain>
    </source>
</reference>
<dbReference type="PANTHER" id="PTHR34981">
    <property type="entry name" value="CELL DIVISION PROTEIN ZAPA"/>
    <property type="match status" value="1"/>
</dbReference>
<dbReference type="Pfam" id="PF05164">
    <property type="entry name" value="ZapA"/>
    <property type="match status" value="1"/>
</dbReference>
<dbReference type="GO" id="GO:0032153">
    <property type="term" value="C:cell division site"/>
    <property type="evidence" value="ECO:0007669"/>
    <property type="project" value="TreeGrafter"/>
</dbReference>
<evidence type="ECO:0000313" key="10">
    <source>
        <dbReference type="EMBL" id="HHJ52526.1"/>
    </source>
</evidence>
<evidence type="ECO:0000256" key="1">
    <source>
        <dbReference type="ARBA" id="ARBA00004496"/>
    </source>
</evidence>
<organism evidence="10">
    <name type="scientific">Caldithrix abyssi</name>
    <dbReference type="NCBI Taxonomy" id="187145"/>
    <lineage>
        <taxon>Bacteria</taxon>
        <taxon>Pseudomonadati</taxon>
        <taxon>Calditrichota</taxon>
        <taxon>Calditrichia</taxon>
        <taxon>Calditrichales</taxon>
        <taxon>Calditrichaceae</taxon>
        <taxon>Caldithrix</taxon>
    </lineage>
</organism>
<name>A0A7V5PNT3_CALAY</name>
<dbReference type="InterPro" id="IPR042233">
    <property type="entry name" value="Cell_div_ZapA_N"/>
</dbReference>
<dbReference type="InterPro" id="IPR007838">
    <property type="entry name" value="Cell_div_ZapA-like"/>
</dbReference>
<keyword evidence="5" id="KW-0717">Septation</keyword>
<gene>
    <name evidence="10" type="ORF">ENJ89_04985</name>
</gene>
<evidence type="ECO:0000256" key="3">
    <source>
        <dbReference type="ARBA" id="ARBA00022490"/>
    </source>
</evidence>
<comment type="function">
    <text evidence="7">Activator of cell division through the inhibition of FtsZ GTPase activity, therefore promoting FtsZ assembly into bundles of protofilaments necessary for the formation of the division Z ring. It is recruited early at mid-cell but it is not essential for cell division.</text>
</comment>
<proteinExistence type="predicted"/>
<accession>A0A7V5PNT3</accession>
<keyword evidence="6" id="KW-0131">Cell cycle</keyword>
<dbReference type="GO" id="GO:0000921">
    <property type="term" value="P:septin ring assembly"/>
    <property type="evidence" value="ECO:0007669"/>
    <property type="project" value="TreeGrafter"/>
</dbReference>
<evidence type="ECO:0000256" key="4">
    <source>
        <dbReference type="ARBA" id="ARBA00022618"/>
    </source>
</evidence>
<dbReference type="GO" id="GO:0043093">
    <property type="term" value="P:FtsZ-dependent cytokinesis"/>
    <property type="evidence" value="ECO:0007669"/>
    <property type="project" value="TreeGrafter"/>
</dbReference>
<dbReference type="AlphaFoldDB" id="A0A7V5PNT3"/>
<evidence type="ECO:0000256" key="8">
    <source>
        <dbReference type="ARBA" id="ARBA00026068"/>
    </source>
</evidence>
<keyword evidence="3" id="KW-0963">Cytoplasm</keyword>
<dbReference type="GO" id="GO:0000917">
    <property type="term" value="P:division septum assembly"/>
    <property type="evidence" value="ECO:0007669"/>
    <property type="project" value="UniProtKB-KW"/>
</dbReference>
<dbReference type="GO" id="GO:0005829">
    <property type="term" value="C:cytosol"/>
    <property type="evidence" value="ECO:0007669"/>
    <property type="project" value="TreeGrafter"/>
</dbReference>
<dbReference type="SUPFAM" id="SSF102829">
    <property type="entry name" value="Cell division protein ZapA-like"/>
    <property type="match status" value="1"/>
</dbReference>